<keyword evidence="7" id="KW-1185">Reference proteome</keyword>
<dbReference type="PANTHER" id="PTHR47506:SF1">
    <property type="entry name" value="HTH-TYPE TRANSCRIPTIONAL REGULATOR YJDC"/>
    <property type="match status" value="1"/>
</dbReference>
<sequence length="197" mass="21289">MAAAGVFADKGLAGATVDDLTTAAGFTRGAFYSNFSSKEEVFDLAVTHLLERILSTARTRAAQVDIGGDIYADVDALISSVRAEAQLLSRIELEGCLNALRHKELRDAYLRMRTALREQVAAIITESVEEHGKQLLIDPIDLADAVIALYINDINLTEIEGRKLPTSVLVTNLINAVSDDPINLAAATAKHATSRRR</sequence>
<keyword evidence="1" id="KW-0805">Transcription regulation</keyword>
<evidence type="ECO:0000256" key="1">
    <source>
        <dbReference type="ARBA" id="ARBA00023015"/>
    </source>
</evidence>
<dbReference type="Proteomes" id="UP000185628">
    <property type="component" value="Unassembled WGS sequence"/>
</dbReference>
<evidence type="ECO:0000313" key="6">
    <source>
        <dbReference type="EMBL" id="OKL54470.1"/>
    </source>
</evidence>
<dbReference type="InterPro" id="IPR001647">
    <property type="entry name" value="HTH_TetR"/>
</dbReference>
<dbReference type="PROSITE" id="PS50977">
    <property type="entry name" value="HTH_TETR_2"/>
    <property type="match status" value="1"/>
</dbReference>
<evidence type="ECO:0000256" key="2">
    <source>
        <dbReference type="ARBA" id="ARBA00023125"/>
    </source>
</evidence>
<accession>A0A1Q5Q488</accession>
<dbReference type="RefSeq" id="WP_073716098.1">
    <property type="nucleotide sequence ID" value="NZ_MQVR01000015.1"/>
</dbReference>
<evidence type="ECO:0000313" key="7">
    <source>
        <dbReference type="Proteomes" id="UP000185628"/>
    </source>
</evidence>
<evidence type="ECO:0000256" key="3">
    <source>
        <dbReference type="ARBA" id="ARBA00023163"/>
    </source>
</evidence>
<dbReference type="Pfam" id="PF00440">
    <property type="entry name" value="TetR_N"/>
    <property type="match status" value="1"/>
</dbReference>
<feature type="DNA-binding region" description="H-T-H motif" evidence="4">
    <location>
        <begin position="16"/>
        <end position="35"/>
    </location>
</feature>
<dbReference type="PANTHER" id="PTHR47506">
    <property type="entry name" value="TRANSCRIPTIONAL REGULATORY PROTEIN"/>
    <property type="match status" value="1"/>
</dbReference>
<dbReference type="EMBL" id="MQVR01000015">
    <property type="protein sequence ID" value="OKL54470.1"/>
    <property type="molecule type" value="Genomic_DNA"/>
</dbReference>
<keyword evidence="2 4" id="KW-0238">DNA-binding</keyword>
<name>A0A1Q5Q488_9ACTO</name>
<gene>
    <name evidence="6" type="ORF">BSZ39_03995</name>
</gene>
<dbReference type="SUPFAM" id="SSF46689">
    <property type="entry name" value="Homeodomain-like"/>
    <property type="match status" value="1"/>
</dbReference>
<keyword evidence="3" id="KW-0804">Transcription</keyword>
<proteinExistence type="predicted"/>
<dbReference type="Gene3D" id="1.10.357.10">
    <property type="entry name" value="Tetracycline Repressor, domain 2"/>
    <property type="match status" value="1"/>
</dbReference>
<dbReference type="GO" id="GO:0003677">
    <property type="term" value="F:DNA binding"/>
    <property type="evidence" value="ECO:0007669"/>
    <property type="project" value="UniProtKB-UniRule"/>
</dbReference>
<dbReference type="InterPro" id="IPR009057">
    <property type="entry name" value="Homeodomain-like_sf"/>
</dbReference>
<comment type="caution">
    <text evidence="6">The sequence shown here is derived from an EMBL/GenBank/DDBJ whole genome shotgun (WGS) entry which is preliminary data.</text>
</comment>
<dbReference type="AlphaFoldDB" id="A0A1Q5Q488"/>
<organism evidence="6 7">
    <name type="scientific">Bowdeniella nasicola</name>
    <dbReference type="NCBI Taxonomy" id="208480"/>
    <lineage>
        <taxon>Bacteria</taxon>
        <taxon>Bacillati</taxon>
        <taxon>Actinomycetota</taxon>
        <taxon>Actinomycetes</taxon>
        <taxon>Actinomycetales</taxon>
        <taxon>Actinomycetaceae</taxon>
        <taxon>Bowdeniella</taxon>
    </lineage>
</organism>
<reference evidence="7" key="1">
    <citation type="submission" date="2016-12" db="EMBL/GenBank/DDBJ databases">
        <authorList>
            <person name="Meng X."/>
        </authorList>
    </citation>
    <scope>NUCLEOTIDE SEQUENCE [LARGE SCALE GENOMIC DNA]</scope>
    <source>
        <strain evidence="7">DSM 19116</strain>
    </source>
</reference>
<protein>
    <recommendedName>
        <fullName evidence="5">HTH tetR-type domain-containing protein</fullName>
    </recommendedName>
</protein>
<feature type="domain" description="HTH tetR-type" evidence="5">
    <location>
        <begin position="1"/>
        <end position="53"/>
    </location>
</feature>
<evidence type="ECO:0000259" key="5">
    <source>
        <dbReference type="PROSITE" id="PS50977"/>
    </source>
</evidence>
<evidence type="ECO:0000256" key="4">
    <source>
        <dbReference type="PROSITE-ProRule" id="PRU00335"/>
    </source>
</evidence>